<keyword evidence="1" id="KW-0819">tRNA processing</keyword>
<feature type="region of interest" description="Disordered" evidence="5">
    <location>
        <begin position="149"/>
        <end position="186"/>
    </location>
</feature>
<accession>A0A9P7ZV78</accession>
<dbReference type="PANTHER" id="PTHR14742:SF0">
    <property type="entry name" value="RIBONUCLEASE P PROTEIN SUBUNIT P21"/>
    <property type="match status" value="1"/>
</dbReference>
<dbReference type="Proteomes" id="UP000887229">
    <property type="component" value="Unassembled WGS sequence"/>
</dbReference>
<keyword evidence="2" id="KW-0479">Metal-binding</keyword>
<dbReference type="GeneID" id="70289062"/>
<keyword evidence="3" id="KW-0862">Zinc</keyword>
<organism evidence="6 7">
    <name type="scientific">Emericellopsis atlantica</name>
    <dbReference type="NCBI Taxonomy" id="2614577"/>
    <lineage>
        <taxon>Eukaryota</taxon>
        <taxon>Fungi</taxon>
        <taxon>Dikarya</taxon>
        <taxon>Ascomycota</taxon>
        <taxon>Pezizomycotina</taxon>
        <taxon>Sordariomycetes</taxon>
        <taxon>Hypocreomycetidae</taxon>
        <taxon>Hypocreales</taxon>
        <taxon>Bionectriaceae</taxon>
        <taxon>Emericellopsis</taxon>
    </lineage>
</organism>
<evidence type="ECO:0000256" key="1">
    <source>
        <dbReference type="ARBA" id="ARBA00022694"/>
    </source>
</evidence>
<dbReference type="PANTHER" id="PTHR14742">
    <property type="entry name" value="RIBONUCLEASE P SUBUNIT P21"/>
    <property type="match status" value="1"/>
</dbReference>
<dbReference type="RefSeq" id="XP_046122610.1">
    <property type="nucleotide sequence ID" value="XM_046258159.1"/>
</dbReference>
<dbReference type="Pfam" id="PF04032">
    <property type="entry name" value="Rpr2"/>
    <property type="match status" value="1"/>
</dbReference>
<evidence type="ECO:0000313" key="7">
    <source>
        <dbReference type="Proteomes" id="UP000887229"/>
    </source>
</evidence>
<dbReference type="OrthoDB" id="128536at2759"/>
<name>A0A9P7ZV78_9HYPO</name>
<gene>
    <name evidence="6" type="ORF">F5Z01DRAFT_211996</name>
</gene>
<dbReference type="AlphaFoldDB" id="A0A9P7ZV78"/>
<dbReference type="GO" id="GO:0005655">
    <property type="term" value="C:nucleolar ribonuclease P complex"/>
    <property type="evidence" value="ECO:0007669"/>
    <property type="project" value="TreeGrafter"/>
</dbReference>
<evidence type="ECO:0000256" key="5">
    <source>
        <dbReference type="SAM" id="MobiDB-lite"/>
    </source>
</evidence>
<dbReference type="Gene3D" id="6.20.50.20">
    <property type="match status" value="1"/>
</dbReference>
<dbReference type="GO" id="GO:0046872">
    <property type="term" value="F:metal ion binding"/>
    <property type="evidence" value="ECO:0007669"/>
    <property type="project" value="UniProtKB-KW"/>
</dbReference>
<dbReference type="EMBL" id="MU251243">
    <property type="protein sequence ID" value="KAG9258686.1"/>
    <property type="molecule type" value="Genomic_DNA"/>
</dbReference>
<dbReference type="GO" id="GO:0008033">
    <property type="term" value="P:tRNA processing"/>
    <property type="evidence" value="ECO:0007669"/>
    <property type="project" value="UniProtKB-KW"/>
</dbReference>
<dbReference type="InterPro" id="IPR007175">
    <property type="entry name" value="Rpr2/Snm1/Rpp21"/>
</dbReference>
<comment type="similarity">
    <text evidence="4">Belongs to the eukaryotic/archaeal RNase P protein component 4 family.</text>
</comment>
<evidence type="ECO:0000256" key="2">
    <source>
        <dbReference type="ARBA" id="ARBA00022723"/>
    </source>
</evidence>
<reference evidence="6" key="1">
    <citation type="journal article" date="2021" name="IMA Fungus">
        <title>Genomic characterization of three marine fungi, including Emericellopsis atlantica sp. nov. with signatures of a generalist lifestyle and marine biomass degradation.</title>
        <authorList>
            <person name="Hagestad O.C."/>
            <person name="Hou L."/>
            <person name="Andersen J.H."/>
            <person name="Hansen E.H."/>
            <person name="Altermark B."/>
            <person name="Li C."/>
            <person name="Kuhnert E."/>
            <person name="Cox R.J."/>
            <person name="Crous P.W."/>
            <person name="Spatafora J.W."/>
            <person name="Lail K."/>
            <person name="Amirebrahimi M."/>
            <person name="Lipzen A."/>
            <person name="Pangilinan J."/>
            <person name="Andreopoulos W."/>
            <person name="Hayes R.D."/>
            <person name="Ng V."/>
            <person name="Grigoriev I.V."/>
            <person name="Jackson S.A."/>
            <person name="Sutton T.D.S."/>
            <person name="Dobson A.D.W."/>
            <person name="Rama T."/>
        </authorList>
    </citation>
    <scope>NUCLEOTIDE SEQUENCE</scope>
    <source>
        <strain evidence="6">TS7</strain>
    </source>
</reference>
<evidence type="ECO:0000256" key="3">
    <source>
        <dbReference type="ARBA" id="ARBA00022833"/>
    </source>
</evidence>
<proteinExistence type="inferred from homology"/>
<comment type="caution">
    <text evidence="6">The sequence shown here is derived from an EMBL/GenBank/DDBJ whole genome shotgun (WGS) entry which is preliminary data.</text>
</comment>
<sequence length="186" mass="20924">MAKSKTPTVVNRHIYTRASYLYQAADYLVKCQNQGSTISQDEPTKAAECQHESSVSDSAQLWRRASSNTARQMLAEMRSMTLKAQVRQSPDMKRTVCKYCDSKLVEGQTSRSYIENASKGGRKPWADVLVIECQICKNVKRFPVSALRQKRRHLRSSKAQPYTSVKPGKQDMPALPNEVTKPPAAD</sequence>
<evidence type="ECO:0000313" key="6">
    <source>
        <dbReference type="EMBL" id="KAG9258686.1"/>
    </source>
</evidence>
<evidence type="ECO:0000256" key="4">
    <source>
        <dbReference type="ARBA" id="ARBA00038402"/>
    </source>
</evidence>
<keyword evidence="7" id="KW-1185">Reference proteome</keyword>
<protein>
    <submittedName>
        <fullName evidence="6">RNAse P Rpr2/Rpp21/SNM1 subunit domain-containing protein</fullName>
    </submittedName>
</protein>